<comment type="caution">
    <text evidence="2">The sequence shown here is derived from an EMBL/GenBank/DDBJ whole genome shotgun (WGS) entry which is preliminary data.</text>
</comment>
<dbReference type="InterPro" id="IPR001054">
    <property type="entry name" value="A/G_cyclase"/>
</dbReference>
<dbReference type="PANTHER" id="PTHR43433:SF8">
    <property type="entry name" value="BIFUNCTIONAL LIPASE_ADENYLATE CYCLASE LIPJ"/>
    <property type="match status" value="1"/>
</dbReference>
<dbReference type="InterPro" id="IPR050471">
    <property type="entry name" value="AB_hydrolase"/>
</dbReference>
<dbReference type="EMBL" id="PSNW01000004">
    <property type="protein sequence ID" value="PPE74234.1"/>
    <property type="molecule type" value="Genomic_DNA"/>
</dbReference>
<feature type="domain" description="Guanylate cyclase" evidence="1">
    <location>
        <begin position="313"/>
        <end position="420"/>
    </location>
</feature>
<evidence type="ECO:0000313" key="2">
    <source>
        <dbReference type="EMBL" id="PPE74234.1"/>
    </source>
</evidence>
<sequence length="472" mass="51911">MRRPARAVSAMLAAQRQDEEPALAAPQTFYADSGGNDIAWQTLGEGELDLVHLGGITTQVDLLWDLPEVERFWRQITHFARLILFDRRGMGASGPISPQALPSADDWAADLLAVLDAAGSEKAAIFAEREAGAIAIAFAARYPKRVSALILGNATARYLRAPDHPVGEPPERAEQHCAMLRKHWATEGLAATLVPARAGDSHFLAGVARLQRAAATPRVVEAHTRHFLNMDLRDRLPSIRCPTLLLHRREYPYMDATAHAQYLEERIAGSRRVGIDGSESFFAIDRGDEVLGIVEEFLTGGRSKVYADRVLVTVLFLDLVGSTVLATERGDAAWHDLLSRFHRMVRKQLHRFRGHEVDNAGDGFFATFDSPGRSLLCARAIREEARTLDLEIRVGVHAGECEVVGPSVRGLTVHIGARVMGEASPGDIMVSSTLRALLAGSDFGFRRRGEYRLKGVEGRWRLYALDDSASDE</sequence>
<dbReference type="OrthoDB" id="7055710at2"/>
<reference evidence="2 3" key="1">
    <citation type="submission" date="2018-02" db="EMBL/GenBank/DDBJ databases">
        <title>Genome sequencing of Solimonas sp. HR-BB.</title>
        <authorList>
            <person name="Lee Y."/>
            <person name="Jeon C.O."/>
        </authorList>
    </citation>
    <scope>NUCLEOTIDE SEQUENCE [LARGE SCALE GENOMIC DNA]</scope>
    <source>
        <strain evidence="2 3">HR-BB</strain>
    </source>
</reference>
<gene>
    <name evidence="2" type="ORF">C3942_09400</name>
</gene>
<proteinExistence type="predicted"/>
<organism evidence="2 3">
    <name type="scientific">Solimonas fluminis</name>
    <dbReference type="NCBI Taxonomy" id="2086571"/>
    <lineage>
        <taxon>Bacteria</taxon>
        <taxon>Pseudomonadati</taxon>
        <taxon>Pseudomonadota</taxon>
        <taxon>Gammaproteobacteria</taxon>
        <taxon>Nevskiales</taxon>
        <taxon>Nevskiaceae</taxon>
        <taxon>Solimonas</taxon>
    </lineage>
</organism>
<dbReference type="Proteomes" id="UP000238220">
    <property type="component" value="Unassembled WGS sequence"/>
</dbReference>
<dbReference type="GO" id="GO:0004016">
    <property type="term" value="F:adenylate cyclase activity"/>
    <property type="evidence" value="ECO:0007669"/>
    <property type="project" value="UniProtKB-ARBA"/>
</dbReference>
<dbReference type="InterPro" id="IPR000073">
    <property type="entry name" value="AB_hydrolase_1"/>
</dbReference>
<dbReference type="SMART" id="SM00044">
    <property type="entry name" value="CYCc"/>
    <property type="match status" value="1"/>
</dbReference>
<dbReference type="PANTHER" id="PTHR43433">
    <property type="entry name" value="HYDROLASE, ALPHA/BETA FOLD FAMILY PROTEIN"/>
    <property type="match status" value="1"/>
</dbReference>
<evidence type="ECO:0000259" key="1">
    <source>
        <dbReference type="PROSITE" id="PS50125"/>
    </source>
</evidence>
<accession>A0A2S5TGY9</accession>
<dbReference type="Gene3D" id="3.40.50.1820">
    <property type="entry name" value="alpha/beta hydrolase"/>
    <property type="match status" value="1"/>
</dbReference>
<keyword evidence="3" id="KW-1185">Reference proteome</keyword>
<dbReference type="GO" id="GO:0009190">
    <property type="term" value="P:cyclic nucleotide biosynthetic process"/>
    <property type="evidence" value="ECO:0007669"/>
    <property type="project" value="InterPro"/>
</dbReference>
<dbReference type="Pfam" id="PF00561">
    <property type="entry name" value="Abhydrolase_1"/>
    <property type="match status" value="1"/>
</dbReference>
<protein>
    <submittedName>
        <fullName evidence="2">Adenylate/guanylate cyclase domain-containing protein</fullName>
    </submittedName>
</protein>
<dbReference type="AlphaFoldDB" id="A0A2S5TGY9"/>
<dbReference type="SUPFAM" id="SSF53474">
    <property type="entry name" value="alpha/beta-Hydrolases"/>
    <property type="match status" value="1"/>
</dbReference>
<dbReference type="PROSITE" id="PS50125">
    <property type="entry name" value="GUANYLATE_CYCLASE_2"/>
    <property type="match status" value="1"/>
</dbReference>
<dbReference type="InterPro" id="IPR029058">
    <property type="entry name" value="AB_hydrolase_fold"/>
</dbReference>
<dbReference type="SUPFAM" id="SSF55073">
    <property type="entry name" value="Nucleotide cyclase"/>
    <property type="match status" value="1"/>
</dbReference>
<dbReference type="GO" id="GO:0035556">
    <property type="term" value="P:intracellular signal transduction"/>
    <property type="evidence" value="ECO:0007669"/>
    <property type="project" value="InterPro"/>
</dbReference>
<dbReference type="InterPro" id="IPR029787">
    <property type="entry name" value="Nucleotide_cyclase"/>
</dbReference>
<evidence type="ECO:0000313" key="3">
    <source>
        <dbReference type="Proteomes" id="UP000238220"/>
    </source>
</evidence>
<name>A0A2S5TGY9_9GAMM</name>
<dbReference type="Pfam" id="PF00211">
    <property type="entry name" value="Guanylate_cyc"/>
    <property type="match status" value="1"/>
</dbReference>
<dbReference type="CDD" id="cd07302">
    <property type="entry name" value="CHD"/>
    <property type="match status" value="1"/>
</dbReference>
<dbReference type="Gene3D" id="3.30.70.1230">
    <property type="entry name" value="Nucleotide cyclase"/>
    <property type="match status" value="1"/>
</dbReference>